<feature type="compositionally biased region" description="Basic residues" evidence="1">
    <location>
        <begin position="1"/>
        <end position="17"/>
    </location>
</feature>
<dbReference type="EMBL" id="VKAC01000011">
    <property type="protein sequence ID" value="TXR52996.1"/>
    <property type="molecule type" value="Genomic_DNA"/>
</dbReference>
<evidence type="ECO:0000313" key="3">
    <source>
        <dbReference type="EMBL" id="TXR52996.1"/>
    </source>
</evidence>
<gene>
    <name evidence="3" type="ORF">FMM08_17860</name>
</gene>
<feature type="region of interest" description="Disordered" evidence="1">
    <location>
        <begin position="147"/>
        <end position="176"/>
    </location>
</feature>
<name>A0A5C8Z822_9ACTN</name>
<feature type="domain" description="DUF2382" evidence="2">
    <location>
        <begin position="49"/>
        <end position="154"/>
    </location>
</feature>
<keyword evidence="4" id="KW-1185">Reference proteome</keyword>
<comment type="caution">
    <text evidence="3">The sequence shown here is derived from an EMBL/GenBank/DDBJ whole genome shotgun (WGS) entry which is preliminary data.</text>
</comment>
<dbReference type="Pfam" id="PF09557">
    <property type="entry name" value="DUF2382"/>
    <property type="match status" value="1"/>
</dbReference>
<protein>
    <submittedName>
        <fullName evidence="3">DUF2382 domain-containing protein</fullName>
    </submittedName>
</protein>
<dbReference type="PANTHER" id="PTHR38463:SF1">
    <property type="entry name" value="STRESS RESPONSE PROTEIN YSNF"/>
    <property type="match status" value="1"/>
</dbReference>
<feature type="region of interest" description="Disordered" evidence="1">
    <location>
        <begin position="1"/>
        <end position="43"/>
    </location>
</feature>
<dbReference type="AlphaFoldDB" id="A0A5C8Z822"/>
<evidence type="ECO:0000259" key="2">
    <source>
        <dbReference type="Pfam" id="PF09557"/>
    </source>
</evidence>
<organism evidence="3 4">
    <name type="scientific">Quadrisphaera setariae</name>
    <dbReference type="NCBI Taxonomy" id="2593304"/>
    <lineage>
        <taxon>Bacteria</taxon>
        <taxon>Bacillati</taxon>
        <taxon>Actinomycetota</taxon>
        <taxon>Actinomycetes</taxon>
        <taxon>Kineosporiales</taxon>
        <taxon>Kineosporiaceae</taxon>
        <taxon>Quadrisphaera</taxon>
    </lineage>
</organism>
<dbReference type="InterPro" id="IPR052967">
    <property type="entry name" value="Stress_Response_Assoc"/>
</dbReference>
<dbReference type="Proteomes" id="UP000321234">
    <property type="component" value="Unassembled WGS sequence"/>
</dbReference>
<proteinExistence type="predicted"/>
<accession>A0A5C8Z822</accession>
<evidence type="ECO:0000256" key="1">
    <source>
        <dbReference type="SAM" id="MobiDB-lite"/>
    </source>
</evidence>
<evidence type="ECO:0000313" key="4">
    <source>
        <dbReference type="Proteomes" id="UP000321234"/>
    </source>
</evidence>
<dbReference type="OrthoDB" id="10011276at2"/>
<reference evidence="3 4" key="1">
    <citation type="submission" date="2019-07" db="EMBL/GenBank/DDBJ databases">
        <title>Quadrisphaera sp. strain DD2A genome sequencing and assembly.</title>
        <authorList>
            <person name="Kim I."/>
        </authorList>
    </citation>
    <scope>NUCLEOTIDE SEQUENCE [LARGE SCALE GENOMIC DNA]</scope>
    <source>
        <strain evidence="3 4">DD2A</strain>
    </source>
</reference>
<sequence length="176" mass="19374">MTCARRRSTSTRTRRARTPAASAEEPDVAPPGAPGHPRDGHDAAVDVVLSAERVDVGVRRVPRERVRVRREVVTEEVTLVVAVRREVLRVEREPLQARTDAQDPGDPLPLEVVLSEERPVVHLEVVPYERVRVGLRAVPGSAPVDVERRREVADLVEDPPAESGTASRTDDARSTP</sequence>
<dbReference type="PANTHER" id="PTHR38463">
    <property type="entry name" value="STRESS RESPONSE PROTEIN YSNF"/>
    <property type="match status" value="1"/>
</dbReference>
<dbReference type="InterPro" id="IPR019060">
    <property type="entry name" value="DUF2382"/>
</dbReference>